<feature type="site" description="Interaction with DNA" evidence="10">
    <location>
        <position position="614"/>
    </location>
</feature>
<dbReference type="InterPro" id="IPR013760">
    <property type="entry name" value="Topo_IIA-like_dom_sf"/>
</dbReference>
<dbReference type="GO" id="GO:0046872">
    <property type="term" value="F:metal ion binding"/>
    <property type="evidence" value="ECO:0007669"/>
    <property type="project" value="UniProtKB-KW"/>
</dbReference>
<evidence type="ECO:0000256" key="4">
    <source>
        <dbReference type="ARBA" id="ARBA00022741"/>
    </source>
</evidence>
<dbReference type="InterPro" id="IPR036890">
    <property type="entry name" value="HATPase_C_sf"/>
</dbReference>
<dbReference type="SMART" id="SM00433">
    <property type="entry name" value="TOP2c"/>
    <property type="match status" value="1"/>
</dbReference>
<evidence type="ECO:0000256" key="1">
    <source>
        <dbReference type="ARBA" id="ARBA00000185"/>
    </source>
</evidence>
<dbReference type="Gene3D" id="3.30.230.10">
    <property type="match status" value="1"/>
</dbReference>
<dbReference type="GO" id="GO:0007059">
    <property type="term" value="P:chromosome segregation"/>
    <property type="evidence" value="ECO:0007669"/>
    <property type="project" value="UniProtKB-UniRule"/>
</dbReference>
<dbReference type="RefSeq" id="WP_034215195.1">
    <property type="nucleotide sequence ID" value="NZ_AVCK01000063.1"/>
</dbReference>
<feature type="binding site" evidence="10">
    <location>
        <position position="42"/>
    </location>
    <ligand>
        <name>ATP</name>
        <dbReference type="ChEBI" id="CHEBI:30616"/>
    </ligand>
</feature>
<dbReference type="InterPro" id="IPR018522">
    <property type="entry name" value="TopoIIA_CS"/>
</dbReference>
<dbReference type="OrthoDB" id="9802808at2"/>
<keyword evidence="9 10" id="KW-0413">Isomerase</keyword>
<reference evidence="12 13" key="1">
    <citation type="submission" date="2013-09" db="EMBL/GenBank/DDBJ databases">
        <title>Genome sequencing of Arenimonas metalli.</title>
        <authorList>
            <person name="Chen F."/>
            <person name="Wang G."/>
        </authorList>
    </citation>
    <scope>NUCLEOTIDE SEQUENCE [LARGE SCALE GENOMIC DNA]</scope>
    <source>
        <strain evidence="12 13">CF5-1</strain>
    </source>
</reference>
<dbReference type="Pfam" id="PF00986">
    <property type="entry name" value="DNA_gyraseB_C"/>
    <property type="match status" value="1"/>
</dbReference>
<dbReference type="Gene3D" id="3.30.565.10">
    <property type="entry name" value="Histidine kinase-like ATPase, C-terminal domain"/>
    <property type="match status" value="1"/>
</dbReference>
<keyword evidence="4 10" id="KW-0547">Nucleotide-binding</keyword>
<dbReference type="HAMAP" id="MF_00938">
    <property type="entry name" value="ParE_type1"/>
    <property type="match status" value="1"/>
</dbReference>
<dbReference type="SUPFAM" id="SSF56719">
    <property type="entry name" value="Type II DNA topoisomerase"/>
    <property type="match status" value="1"/>
</dbReference>
<dbReference type="InterPro" id="IPR014721">
    <property type="entry name" value="Ribsml_uS5_D2-typ_fold_subgr"/>
</dbReference>
<evidence type="ECO:0000256" key="9">
    <source>
        <dbReference type="ARBA" id="ARBA00023235"/>
    </source>
</evidence>
<feature type="binding site" evidence="10">
    <location>
        <position position="333"/>
    </location>
    <ligand>
        <name>ATP</name>
        <dbReference type="ChEBI" id="CHEBI:30616"/>
    </ligand>
</feature>
<evidence type="ECO:0000256" key="10">
    <source>
        <dbReference type="HAMAP-Rule" id="MF_00938"/>
    </source>
</evidence>
<dbReference type="CDD" id="cd00822">
    <property type="entry name" value="TopoII_Trans_DNA_gyrase"/>
    <property type="match status" value="1"/>
</dbReference>
<dbReference type="FunFam" id="3.30.565.10:FF:000002">
    <property type="entry name" value="DNA gyrase subunit B"/>
    <property type="match status" value="1"/>
</dbReference>
<dbReference type="NCBIfam" id="TIGR01055">
    <property type="entry name" value="parE_Gneg"/>
    <property type="match status" value="1"/>
</dbReference>
<dbReference type="InterPro" id="IPR020568">
    <property type="entry name" value="Ribosomal_Su5_D2-typ_SF"/>
</dbReference>
<dbReference type="Pfam" id="PF00204">
    <property type="entry name" value="DNA_gyraseB"/>
    <property type="match status" value="1"/>
</dbReference>
<dbReference type="FunFam" id="3.40.50.670:FF:000003">
    <property type="entry name" value="DNA topoisomerase 4 subunit B"/>
    <property type="match status" value="1"/>
</dbReference>
<dbReference type="STRING" id="1384056.N787_05445"/>
<dbReference type="GO" id="GO:0006265">
    <property type="term" value="P:DNA topological change"/>
    <property type="evidence" value="ECO:0007669"/>
    <property type="project" value="UniProtKB-UniRule"/>
</dbReference>
<dbReference type="PANTHER" id="PTHR45866">
    <property type="entry name" value="DNA GYRASE/TOPOISOMERASE SUBUNIT B"/>
    <property type="match status" value="1"/>
</dbReference>
<dbReference type="GO" id="GO:0003918">
    <property type="term" value="F:DNA topoisomerase type II (double strand cut, ATP-hydrolyzing) activity"/>
    <property type="evidence" value="ECO:0007669"/>
    <property type="project" value="UniProtKB-UniRule"/>
</dbReference>
<keyword evidence="5 10" id="KW-0067">ATP-binding</keyword>
<feature type="site" description="Interaction with DNA" evidence="10">
    <location>
        <position position="445"/>
    </location>
</feature>
<evidence type="ECO:0000313" key="12">
    <source>
        <dbReference type="EMBL" id="KFN41714.1"/>
    </source>
</evidence>
<dbReference type="SUPFAM" id="SSF54211">
    <property type="entry name" value="Ribosomal protein S5 domain 2-like"/>
    <property type="match status" value="1"/>
</dbReference>
<evidence type="ECO:0000256" key="6">
    <source>
        <dbReference type="ARBA" id="ARBA00022842"/>
    </source>
</evidence>
<keyword evidence="7 10" id="KW-0799">Topoisomerase</keyword>
<evidence type="ECO:0000256" key="8">
    <source>
        <dbReference type="ARBA" id="ARBA00023125"/>
    </source>
</evidence>
<evidence type="ECO:0000256" key="5">
    <source>
        <dbReference type="ARBA" id="ARBA00022840"/>
    </source>
</evidence>
<comment type="caution">
    <text evidence="12">The sequence shown here is derived from an EMBL/GenBank/DDBJ whole genome shotgun (WGS) entry which is preliminary data.</text>
</comment>
<comment type="subunit">
    <text evidence="10">Heterotetramer composed of ParC and ParE.</text>
</comment>
<comment type="function">
    <text evidence="10">Topoisomerase IV is essential for chromosome segregation. It relaxes supercoiled DNA. Performs the decatenation events required during the replication of a circular DNA molecule.</text>
</comment>
<dbReference type="eggNOG" id="COG0187">
    <property type="taxonomic scope" value="Bacteria"/>
</dbReference>
<name>A0A091ARU1_9GAMM</name>
<dbReference type="InterPro" id="IPR013759">
    <property type="entry name" value="Topo_IIA_B_C"/>
</dbReference>
<comment type="catalytic activity">
    <reaction evidence="1 10">
        <text>ATP-dependent breakage, passage and rejoining of double-stranded DNA.</text>
        <dbReference type="EC" id="5.6.2.2"/>
    </reaction>
</comment>
<dbReference type="GO" id="GO:0003677">
    <property type="term" value="F:DNA binding"/>
    <property type="evidence" value="ECO:0007669"/>
    <property type="project" value="UniProtKB-UniRule"/>
</dbReference>
<dbReference type="PRINTS" id="PR00418">
    <property type="entry name" value="TPI2FAMILY"/>
</dbReference>
<proteinExistence type="inferred from homology"/>
<comment type="similarity">
    <text evidence="10">Belongs to the type II topoisomerase family. ParE type 1 subfamily.</text>
</comment>
<dbReference type="AlphaFoldDB" id="A0A091ARU1"/>
<dbReference type="InterPro" id="IPR003594">
    <property type="entry name" value="HATPase_dom"/>
</dbReference>
<dbReference type="SUPFAM" id="SSF55874">
    <property type="entry name" value="ATPase domain of HSP90 chaperone/DNA topoisomerase II/histidine kinase"/>
    <property type="match status" value="1"/>
</dbReference>
<evidence type="ECO:0000313" key="13">
    <source>
        <dbReference type="Proteomes" id="UP000029393"/>
    </source>
</evidence>
<dbReference type="Pfam" id="PF02518">
    <property type="entry name" value="HATPase_c"/>
    <property type="match status" value="1"/>
</dbReference>
<feature type="site" description="Interaction with DNA" evidence="10">
    <location>
        <position position="496"/>
    </location>
</feature>
<dbReference type="InterPro" id="IPR006171">
    <property type="entry name" value="TOPRIM_dom"/>
</dbReference>
<evidence type="ECO:0000256" key="2">
    <source>
        <dbReference type="ARBA" id="ARBA00001946"/>
    </source>
</evidence>
<dbReference type="InterPro" id="IPR001241">
    <property type="entry name" value="Topo_IIA"/>
</dbReference>
<dbReference type="EC" id="5.6.2.2" evidence="10"/>
<dbReference type="PROSITE" id="PS50880">
    <property type="entry name" value="TOPRIM"/>
    <property type="match status" value="1"/>
</dbReference>
<dbReference type="GO" id="GO:0005524">
    <property type="term" value="F:ATP binding"/>
    <property type="evidence" value="ECO:0007669"/>
    <property type="project" value="UniProtKB-UniRule"/>
</dbReference>
<evidence type="ECO:0000256" key="7">
    <source>
        <dbReference type="ARBA" id="ARBA00023029"/>
    </source>
</evidence>
<evidence type="ECO:0000256" key="3">
    <source>
        <dbReference type="ARBA" id="ARBA00022723"/>
    </source>
</evidence>
<dbReference type="InterPro" id="IPR002288">
    <property type="entry name" value="DNA_gyrase_B_C"/>
</dbReference>
<feature type="binding site" evidence="10">
    <location>
        <begin position="110"/>
        <end position="116"/>
    </location>
    <ligand>
        <name>ATP</name>
        <dbReference type="ChEBI" id="CHEBI:30616"/>
    </ligand>
</feature>
<feature type="binding site" evidence="10">
    <location>
        <position position="69"/>
    </location>
    <ligand>
        <name>ATP</name>
        <dbReference type="ChEBI" id="CHEBI:30616"/>
    </ligand>
</feature>
<dbReference type="PANTHER" id="PTHR45866:SF4">
    <property type="entry name" value="DNA TOPOISOMERASE 4 SUBUNIT B"/>
    <property type="match status" value="1"/>
</dbReference>
<comment type="cofactor">
    <cofactor evidence="2">
        <name>Mg(2+)</name>
        <dbReference type="ChEBI" id="CHEBI:18420"/>
    </cofactor>
</comment>
<feature type="binding site" evidence="10">
    <location>
        <position position="5"/>
    </location>
    <ligand>
        <name>ATP</name>
        <dbReference type="ChEBI" id="CHEBI:30616"/>
    </ligand>
</feature>
<dbReference type="GO" id="GO:0005694">
    <property type="term" value="C:chromosome"/>
    <property type="evidence" value="ECO:0007669"/>
    <property type="project" value="InterPro"/>
</dbReference>
<dbReference type="CDD" id="cd16928">
    <property type="entry name" value="HATPase_GyrB-like"/>
    <property type="match status" value="1"/>
</dbReference>
<dbReference type="EMBL" id="AVCK01000063">
    <property type="protein sequence ID" value="KFN41714.1"/>
    <property type="molecule type" value="Genomic_DNA"/>
</dbReference>
<dbReference type="InterPro" id="IPR013506">
    <property type="entry name" value="Topo_IIA_bsu_dom2"/>
</dbReference>
<organism evidence="12 13">
    <name type="scientific">Arenimonas metalli CF5-1</name>
    <dbReference type="NCBI Taxonomy" id="1384056"/>
    <lineage>
        <taxon>Bacteria</taxon>
        <taxon>Pseudomonadati</taxon>
        <taxon>Pseudomonadota</taxon>
        <taxon>Gammaproteobacteria</taxon>
        <taxon>Lysobacterales</taxon>
        <taxon>Lysobacteraceae</taxon>
        <taxon>Arenimonas</taxon>
    </lineage>
</organism>
<dbReference type="Proteomes" id="UP000029393">
    <property type="component" value="Unassembled WGS sequence"/>
</dbReference>
<feature type="domain" description="Toprim" evidence="11">
    <location>
        <begin position="411"/>
        <end position="524"/>
    </location>
</feature>
<accession>A0A091ARU1</accession>
<keyword evidence="8 10" id="KW-0238">DNA-binding</keyword>
<dbReference type="InterPro" id="IPR005737">
    <property type="entry name" value="TopoIV_B_Gneg"/>
</dbReference>
<keyword evidence="6" id="KW-0460">Magnesium</keyword>
<dbReference type="PATRIC" id="fig|1384056.3.peg.2603"/>
<evidence type="ECO:0000259" key="11">
    <source>
        <dbReference type="PROSITE" id="PS50880"/>
    </source>
</evidence>
<dbReference type="Pfam" id="PF01751">
    <property type="entry name" value="Toprim"/>
    <property type="match status" value="1"/>
</dbReference>
<dbReference type="PROSITE" id="PS00177">
    <property type="entry name" value="TOPOISOMERASE_II"/>
    <property type="match status" value="1"/>
</dbReference>
<dbReference type="SMART" id="SM00387">
    <property type="entry name" value="HATPase_c"/>
    <property type="match status" value="1"/>
</dbReference>
<gene>
    <name evidence="10" type="primary">parE</name>
    <name evidence="12" type="ORF">N787_05445</name>
</gene>
<sequence length="629" mass="69799">MNTRYNAADIEVLSGLDPVKRRPGMYTDTTRPNHLAQEVIDNSVDEALGGHAKTVEVTIFADGSCEVIDDGRGMPVDIHPEEKIPGIELIMTRLHAGGKFSGKNYTFSGGLHGVGVSVVNALSKRVEVFIRREGQEHRMEFRDGDRSSALEVVGTVGKRNTGTRLRFWPDPKYFDTPKIHAKSLRHLLRAKAVLCPGLTVKLYDEATGERNEWYYENGLRDYLRGELVGRELLPADLFVGHVAKDTEVVDWAVAWVPDGELVQESYVNLIPTAQGGTHVNGLRSGFTDALREFCDFRNLLPRGVKLAPEDVWDRVSYVLSIKMTDPQFSGQTKERLSSRQAAAFVENASHDAFSLWLNQHVETGLQIAQLAIDRAAARLKTEKQVTRKKITQGPALPGKLADCISQDLGRTELFLVEGDSAGGSARQARDKEFQAILPLRGKILNTWEVESSGVLASNEVHDLAVAIGCDPGVENIDGLRYGKVIILADADSDGLHIATLLSALFLRHFPALVRAGNIFVAMPPLFRVDVGKQVFYALDEEEKRILLDRIEKEKIRGQVNVTRFKGLGEMNPVQLRESTIHPDTRRLVQLTVDDADETRSLMDMLLAKKRASDRKAWLEAKGDLASLEV</sequence>
<keyword evidence="13" id="KW-1185">Reference proteome</keyword>
<dbReference type="Gene3D" id="3.40.50.670">
    <property type="match status" value="1"/>
</dbReference>
<dbReference type="PRINTS" id="PR01098">
    <property type="entry name" value="TOPISMRASE4B"/>
</dbReference>
<keyword evidence="3" id="KW-0479">Metal-binding</keyword>
<protein>
    <recommendedName>
        <fullName evidence="10">DNA topoisomerase 4 subunit B</fullName>
        <ecNumber evidence="10">5.6.2.2</ecNumber>
    </recommendedName>
    <alternativeName>
        <fullName evidence="10">Topoisomerase IV subunit B</fullName>
    </alternativeName>
</protein>